<dbReference type="Pfam" id="PF10346">
    <property type="entry name" value="Con-6"/>
    <property type="match status" value="2"/>
</dbReference>
<organism evidence="2 3">
    <name type="scientific">Arthrobotrys flagrans</name>
    <name type="common">Nematode-trapping fungus</name>
    <name type="synonym">Trichothecium flagrans</name>
    <dbReference type="NCBI Taxonomy" id="97331"/>
    <lineage>
        <taxon>Eukaryota</taxon>
        <taxon>Fungi</taxon>
        <taxon>Dikarya</taxon>
        <taxon>Ascomycota</taxon>
        <taxon>Pezizomycotina</taxon>
        <taxon>Orbiliomycetes</taxon>
        <taxon>Orbiliales</taxon>
        <taxon>Orbiliaceae</taxon>
        <taxon>Arthrobotrys</taxon>
    </lineage>
</organism>
<dbReference type="AlphaFoldDB" id="A0A437A1C8"/>
<dbReference type="RefSeq" id="XP_067490478.1">
    <property type="nucleotide sequence ID" value="XM_067632185.1"/>
</dbReference>
<gene>
    <name evidence="2" type="ORF">DFL_003270</name>
</gene>
<dbReference type="InterPro" id="IPR052670">
    <property type="entry name" value="UPF0654_domain"/>
</dbReference>
<comment type="caution">
    <text evidence="2">The sequence shown here is derived from an EMBL/GenBank/DDBJ whole genome shotgun (WGS) entry which is preliminary data.</text>
</comment>
<dbReference type="VEuPathDB" id="FungiDB:DFL_003270"/>
<evidence type="ECO:0000256" key="1">
    <source>
        <dbReference type="SAM" id="MobiDB-lite"/>
    </source>
</evidence>
<proteinExistence type="predicted"/>
<feature type="region of interest" description="Disordered" evidence="1">
    <location>
        <begin position="40"/>
        <end position="90"/>
    </location>
</feature>
<dbReference type="GeneID" id="93585581"/>
<protein>
    <recommendedName>
        <fullName evidence="4">Conidiation protein 6</fullName>
    </recommendedName>
</protein>
<accession>A0A437A1C8</accession>
<dbReference type="PANTHER" id="PTHR36576">
    <property type="entry name" value="UPF0654 PROTEIN C11D3.01C-RELATED"/>
    <property type="match status" value="1"/>
</dbReference>
<dbReference type="InterPro" id="IPR018824">
    <property type="entry name" value="Conidiation-specific_6"/>
</dbReference>
<evidence type="ECO:0000313" key="2">
    <source>
        <dbReference type="EMBL" id="RVD84934.1"/>
    </source>
</evidence>
<evidence type="ECO:0008006" key="4">
    <source>
        <dbReference type="Google" id="ProtNLM"/>
    </source>
</evidence>
<dbReference type="Proteomes" id="UP000283090">
    <property type="component" value="Unassembled WGS sequence"/>
</dbReference>
<evidence type="ECO:0000313" key="3">
    <source>
        <dbReference type="Proteomes" id="UP000283090"/>
    </source>
</evidence>
<keyword evidence="3" id="KW-1185">Reference proteome</keyword>
<dbReference type="EMBL" id="SAEB01000006">
    <property type="protein sequence ID" value="RVD84934.1"/>
    <property type="molecule type" value="Genomic_DNA"/>
</dbReference>
<name>A0A437A1C8_ARTFL</name>
<sequence length="90" mass="9865">MNVDEETSNKIRGYKSTISNPNTSKEAKENARQVLQEYNEGDVKIPGSARDESIAGKDPGNVARGLKASISNPRVSDEAKKSAEERLEQM</sequence>
<reference evidence="2 3" key="1">
    <citation type="submission" date="2019-01" db="EMBL/GenBank/DDBJ databases">
        <title>Intercellular communication is required for trap formation in the nematode-trapping fungus Duddingtonia flagrans.</title>
        <authorList>
            <person name="Youssar L."/>
            <person name="Wernet V."/>
            <person name="Hensel N."/>
            <person name="Hildebrandt H.-G."/>
            <person name="Fischer R."/>
        </authorList>
    </citation>
    <scope>NUCLEOTIDE SEQUENCE [LARGE SCALE GENOMIC DNA]</scope>
    <source>
        <strain evidence="2 3">CBS H-5679</strain>
    </source>
</reference>
<dbReference type="PANTHER" id="PTHR36576:SF2">
    <property type="entry name" value="PROTEIN CON-6, PUTATIVE (AFU_ORTHOLOGUE AFUA_4G03615)-RELATED"/>
    <property type="match status" value="1"/>
</dbReference>
<dbReference type="GO" id="GO:0005737">
    <property type="term" value="C:cytoplasm"/>
    <property type="evidence" value="ECO:0007669"/>
    <property type="project" value="TreeGrafter"/>
</dbReference>
<feature type="region of interest" description="Disordered" evidence="1">
    <location>
        <begin position="1"/>
        <end position="28"/>
    </location>
</feature>
<dbReference type="OrthoDB" id="5419162at2759"/>
<feature type="compositionally biased region" description="Basic and acidic residues" evidence="1">
    <location>
        <begin position="75"/>
        <end position="90"/>
    </location>
</feature>